<keyword evidence="5 6" id="KW-0472">Membrane</keyword>
<comment type="subcellular location">
    <subcellularLocation>
        <location evidence="1">Cell membrane</location>
        <topology evidence="1">Multi-pass membrane protein</topology>
    </subcellularLocation>
</comment>
<dbReference type="PANTHER" id="PTHR43386">
    <property type="entry name" value="OLIGOPEPTIDE TRANSPORT SYSTEM PERMEASE PROTEIN APPC"/>
    <property type="match status" value="1"/>
</dbReference>
<evidence type="ECO:0000256" key="6">
    <source>
        <dbReference type="SAM" id="Phobius"/>
    </source>
</evidence>
<protein>
    <recommendedName>
        <fullName evidence="7">ABC transmembrane type-1 domain-containing protein</fullName>
    </recommendedName>
</protein>
<evidence type="ECO:0000313" key="8">
    <source>
        <dbReference type="EMBL" id="GAF69844.1"/>
    </source>
</evidence>
<evidence type="ECO:0000259" key="7">
    <source>
        <dbReference type="Pfam" id="PF00528"/>
    </source>
</evidence>
<keyword evidence="2" id="KW-0813">Transport</keyword>
<comment type="caution">
    <text evidence="8">The sequence shown here is derived from an EMBL/GenBank/DDBJ whole genome shotgun (WGS) entry which is preliminary data.</text>
</comment>
<gene>
    <name evidence="8" type="ORF">S01H1_02624</name>
</gene>
<evidence type="ECO:0000256" key="3">
    <source>
        <dbReference type="ARBA" id="ARBA00022692"/>
    </source>
</evidence>
<dbReference type="PANTHER" id="PTHR43386:SF1">
    <property type="entry name" value="D,D-DIPEPTIDE TRANSPORT SYSTEM PERMEASE PROTEIN DDPC-RELATED"/>
    <property type="match status" value="1"/>
</dbReference>
<dbReference type="GO" id="GO:0055085">
    <property type="term" value="P:transmembrane transport"/>
    <property type="evidence" value="ECO:0007669"/>
    <property type="project" value="InterPro"/>
</dbReference>
<dbReference type="GO" id="GO:0005886">
    <property type="term" value="C:plasma membrane"/>
    <property type="evidence" value="ECO:0007669"/>
    <property type="project" value="UniProtKB-SubCell"/>
</dbReference>
<feature type="transmembrane region" description="Helical" evidence="6">
    <location>
        <begin position="33"/>
        <end position="55"/>
    </location>
</feature>
<dbReference type="EMBL" id="BARS01001296">
    <property type="protein sequence ID" value="GAF69844.1"/>
    <property type="molecule type" value="Genomic_DNA"/>
</dbReference>
<evidence type="ECO:0000256" key="4">
    <source>
        <dbReference type="ARBA" id="ARBA00022989"/>
    </source>
</evidence>
<name>X0RLZ0_9ZZZZ</name>
<evidence type="ECO:0000256" key="5">
    <source>
        <dbReference type="ARBA" id="ARBA00023136"/>
    </source>
</evidence>
<proteinExistence type="predicted"/>
<dbReference type="InterPro" id="IPR000515">
    <property type="entry name" value="MetI-like"/>
</dbReference>
<keyword evidence="3 6" id="KW-0812">Transmembrane</keyword>
<feature type="non-terminal residue" evidence="8">
    <location>
        <position position="1"/>
    </location>
</feature>
<sequence>PEFALSFLGLGAQPPMAEWGLMLNEAKGYLMVAPHMSLIPGIFIMIVVLATNLIGDGFRDALDPKLK</sequence>
<accession>X0RLZ0</accession>
<evidence type="ECO:0000256" key="1">
    <source>
        <dbReference type="ARBA" id="ARBA00004651"/>
    </source>
</evidence>
<feature type="domain" description="ABC transmembrane type-1" evidence="7">
    <location>
        <begin position="4"/>
        <end position="67"/>
    </location>
</feature>
<keyword evidence="4 6" id="KW-1133">Transmembrane helix</keyword>
<reference evidence="8" key="1">
    <citation type="journal article" date="2014" name="Front. Microbiol.">
        <title>High frequency of phylogenetically diverse reductive dehalogenase-homologous genes in deep subseafloor sedimentary metagenomes.</title>
        <authorList>
            <person name="Kawai M."/>
            <person name="Futagami T."/>
            <person name="Toyoda A."/>
            <person name="Takaki Y."/>
            <person name="Nishi S."/>
            <person name="Hori S."/>
            <person name="Arai W."/>
            <person name="Tsubouchi T."/>
            <person name="Morono Y."/>
            <person name="Uchiyama I."/>
            <person name="Ito T."/>
            <person name="Fujiyama A."/>
            <person name="Inagaki F."/>
            <person name="Takami H."/>
        </authorList>
    </citation>
    <scope>NUCLEOTIDE SEQUENCE</scope>
    <source>
        <strain evidence="8">Expedition CK06-06</strain>
    </source>
</reference>
<dbReference type="AlphaFoldDB" id="X0RLZ0"/>
<evidence type="ECO:0000256" key="2">
    <source>
        <dbReference type="ARBA" id="ARBA00022448"/>
    </source>
</evidence>
<organism evidence="8">
    <name type="scientific">marine sediment metagenome</name>
    <dbReference type="NCBI Taxonomy" id="412755"/>
    <lineage>
        <taxon>unclassified sequences</taxon>
        <taxon>metagenomes</taxon>
        <taxon>ecological metagenomes</taxon>
    </lineage>
</organism>
<dbReference type="InterPro" id="IPR050366">
    <property type="entry name" value="BP-dependent_transpt_permease"/>
</dbReference>
<dbReference type="Pfam" id="PF00528">
    <property type="entry name" value="BPD_transp_1"/>
    <property type="match status" value="1"/>
</dbReference>